<organism evidence="12 13">
    <name type="scientific">Maribellus luteus</name>
    <dbReference type="NCBI Taxonomy" id="2305463"/>
    <lineage>
        <taxon>Bacteria</taxon>
        <taxon>Pseudomonadati</taxon>
        <taxon>Bacteroidota</taxon>
        <taxon>Bacteroidia</taxon>
        <taxon>Marinilabiliales</taxon>
        <taxon>Prolixibacteraceae</taxon>
        <taxon>Maribellus</taxon>
    </lineage>
</organism>
<dbReference type="AlphaFoldDB" id="A0A399SSS5"/>
<dbReference type="GO" id="GO:0003872">
    <property type="term" value="F:6-phosphofructokinase activity"/>
    <property type="evidence" value="ECO:0007669"/>
    <property type="project" value="UniProtKB-UniRule"/>
</dbReference>
<comment type="subunit">
    <text evidence="10">Homodimer.</text>
</comment>
<feature type="domain" description="Phosphofructokinase" evidence="11">
    <location>
        <begin position="70"/>
        <end position="332"/>
    </location>
</feature>
<feature type="site" description="Important for catalytic activity; stabilizes the transition state when the phosphoryl donor is PPi" evidence="10">
    <location>
        <position position="199"/>
    </location>
</feature>
<dbReference type="NCBIfam" id="TIGR02477">
    <property type="entry name" value="PFKA_PPi"/>
    <property type="match status" value="1"/>
</dbReference>
<dbReference type="GO" id="GO:0005829">
    <property type="term" value="C:cytosol"/>
    <property type="evidence" value="ECO:0007669"/>
    <property type="project" value="TreeGrafter"/>
</dbReference>
<comment type="caution">
    <text evidence="12">The sequence shown here is derived from an EMBL/GenBank/DDBJ whole genome shotgun (WGS) entry which is preliminary data.</text>
</comment>
<comment type="function">
    <text evidence="2 10">Catalyzes the phosphorylation of D-fructose 6-phosphate, the first committing step of glycolysis. Uses inorganic phosphate (PPi) as phosphoryl donor instead of ATP like common ATP-dependent phosphofructokinases (ATP-PFKs), which renders the reaction reversible, and can thus function both in glycolysis and gluconeogenesis. Consistently, PPi-PFK can replace the enzymes of both the forward (ATP-PFK) and reverse (fructose-bisphosphatase (FBPase)) reactions.</text>
</comment>
<evidence type="ECO:0000256" key="5">
    <source>
        <dbReference type="ARBA" id="ARBA00022723"/>
    </source>
</evidence>
<dbReference type="InterPro" id="IPR022953">
    <property type="entry name" value="ATP_PFK"/>
</dbReference>
<evidence type="ECO:0000256" key="8">
    <source>
        <dbReference type="ARBA" id="ARBA00023152"/>
    </source>
</evidence>
<keyword evidence="4 10" id="KW-0808">Transferase</keyword>
<feature type="site" description="Important for catalytic activity and substrate specificity; stabilizes the transition state when the phosphoryl donor is PPi; prevents ATP from binding by mimicking the alpha-phosphate group of ATP" evidence="10">
    <location>
        <position position="173"/>
    </location>
</feature>
<dbReference type="PIRSF" id="PIRSF005677">
    <property type="entry name" value="PPi_PFK_PfpB"/>
    <property type="match status" value="1"/>
</dbReference>
<evidence type="ECO:0000256" key="1">
    <source>
        <dbReference type="ARBA" id="ARBA00001946"/>
    </source>
</evidence>
<keyword evidence="8 10" id="KW-0324">Glycolysis</keyword>
<evidence type="ECO:0000259" key="11">
    <source>
        <dbReference type="Pfam" id="PF00365"/>
    </source>
</evidence>
<feature type="binding site" description="in other chain" evidence="10">
    <location>
        <begin position="247"/>
        <end position="249"/>
    </location>
    <ligand>
        <name>substrate</name>
        <note>ligand shared between dimeric partners</note>
    </ligand>
</feature>
<dbReference type="RefSeq" id="WP_119439921.1">
    <property type="nucleotide sequence ID" value="NZ_QWGR01000018.1"/>
</dbReference>
<evidence type="ECO:0000256" key="7">
    <source>
        <dbReference type="ARBA" id="ARBA00022842"/>
    </source>
</evidence>
<gene>
    <name evidence="10" type="primary">pfp</name>
    <name evidence="12" type="ORF">D1614_20785</name>
</gene>
<keyword evidence="13" id="KW-1185">Reference proteome</keyword>
<evidence type="ECO:0000256" key="3">
    <source>
        <dbReference type="ARBA" id="ARBA00022490"/>
    </source>
</evidence>
<dbReference type="GO" id="GO:0046872">
    <property type="term" value="F:metal ion binding"/>
    <property type="evidence" value="ECO:0007669"/>
    <property type="project" value="UniProtKB-KW"/>
</dbReference>
<comment type="caution">
    <text evidence="10">Lacks conserved residue(s) required for the propagation of feature annotation.</text>
</comment>
<evidence type="ECO:0000256" key="6">
    <source>
        <dbReference type="ARBA" id="ARBA00022777"/>
    </source>
</evidence>
<evidence type="ECO:0000256" key="2">
    <source>
        <dbReference type="ARBA" id="ARBA00003138"/>
    </source>
</evidence>
<name>A0A399SSS5_9BACT</name>
<evidence type="ECO:0000256" key="10">
    <source>
        <dbReference type="HAMAP-Rule" id="MF_01980"/>
    </source>
</evidence>
<sequence>MNISALQKERAKYQPKLPKSLKGAVKVVEGAKTESVADQKEIAALFPNTYGMPILTFEEGGKAAESAPVNVGVILSGGQAPGGHNVISGIFDGIKNIHPDSKLFGFLGGPGGLVDHKYVELTAEIVDEYRNTGGFDIIGSGRTKLEDEAQFDKGLEIAKDLNLNALVIIGGDDSNTNACVLAEYYARINAGVQVIGCPKTIDGDLKNEMIETSFGFDTATKVYSELIGNIQRDANSAKKYWHFIKLMGRSASHIGLECALKTQPNITLISEEIADKKLTLGEVVDYMAKVVAKRADNGDNFGVALIPEGLVEFIPEMKVLISELNDLLAEGTDSEKEFKMLRKSHRNEWVATHLTEISSSVFRSLPDGIATQLTLDRDPHGNVQVSLIETEKLLGEMVSTRLDEMKANGEYVGKFGTQYHFFGYEGRCAAPSNFDADYCYSLGYTASVLVAAGKTGYMSSVRNTTAPADKWIAGGVPVTMMMNMEKRHGHMKPVIQKALVELEGAPFKYFVSKRGEWAYNTDFVYPGPIQYFGPTEVCDLTTETLKFEQNK</sequence>
<dbReference type="OrthoDB" id="9802503at2"/>
<feature type="binding site" evidence="10">
    <location>
        <position position="172"/>
    </location>
    <ligand>
        <name>Mg(2+)</name>
        <dbReference type="ChEBI" id="CHEBI:18420"/>
        <note>catalytic</note>
    </ligand>
</feature>
<dbReference type="InterPro" id="IPR000023">
    <property type="entry name" value="Phosphofructokinase_dom"/>
</dbReference>
<proteinExistence type="inferred from homology"/>
<feature type="binding site" evidence="10">
    <location>
        <position position="78"/>
    </location>
    <ligand>
        <name>diphosphate</name>
        <dbReference type="ChEBI" id="CHEBI:33019"/>
    </ligand>
</feature>
<reference evidence="12 13" key="1">
    <citation type="submission" date="2018-08" db="EMBL/GenBank/DDBJ databases">
        <title>Pallidiluteibacterium maritimus gen. nov., sp. nov., isolated from coastal sediment.</title>
        <authorList>
            <person name="Zhou L.Y."/>
        </authorList>
    </citation>
    <scope>NUCLEOTIDE SEQUENCE [LARGE SCALE GENOMIC DNA]</scope>
    <source>
        <strain evidence="12 13">XSD2</strain>
    </source>
</reference>
<feature type="binding site" description="in other chain" evidence="10">
    <location>
        <begin position="200"/>
        <end position="202"/>
    </location>
    <ligand>
        <name>substrate</name>
        <note>ligand shared between dimeric partners</note>
    </ligand>
</feature>
<dbReference type="Pfam" id="PF00365">
    <property type="entry name" value="PFK"/>
    <property type="match status" value="1"/>
</dbReference>
<dbReference type="Gene3D" id="3.40.50.460">
    <property type="entry name" value="Phosphofructokinase domain"/>
    <property type="match status" value="1"/>
</dbReference>
<dbReference type="PANTHER" id="PTHR43650">
    <property type="entry name" value="PYROPHOSPHATE--FRUCTOSE 6-PHOSPHATE 1-PHOSPHOTRANSFERASE"/>
    <property type="match status" value="1"/>
</dbReference>
<evidence type="ECO:0000313" key="13">
    <source>
        <dbReference type="Proteomes" id="UP000265926"/>
    </source>
</evidence>
<accession>A0A399SSS5</accession>
<dbReference type="GO" id="GO:0005524">
    <property type="term" value="F:ATP binding"/>
    <property type="evidence" value="ECO:0007669"/>
    <property type="project" value="InterPro"/>
</dbReference>
<protein>
    <recommendedName>
        <fullName evidence="10">Pyrophosphate--fructose 6-phosphate 1-phosphotransferase</fullName>
        <ecNumber evidence="10">2.7.1.90</ecNumber>
    </recommendedName>
    <alternativeName>
        <fullName evidence="10">6-phosphofructokinase, pyrophosphate dependent</fullName>
    </alternativeName>
    <alternativeName>
        <fullName evidence="10">PPi-dependent phosphofructokinase</fullName>
        <shortName evidence="10">PPi-PFK</shortName>
    </alternativeName>
    <alternativeName>
        <fullName evidence="10">Pyrophosphate-dependent 6-phosphofructose-1-kinase</fullName>
    </alternativeName>
</protein>
<dbReference type="HAMAP" id="MF_01980">
    <property type="entry name" value="Phosphofructokinase_II_Long"/>
    <property type="match status" value="1"/>
</dbReference>
<comment type="catalytic activity">
    <reaction evidence="9 10">
        <text>beta-D-fructose 6-phosphate + diphosphate = beta-D-fructose 1,6-bisphosphate + phosphate + H(+)</text>
        <dbReference type="Rhea" id="RHEA:13613"/>
        <dbReference type="ChEBI" id="CHEBI:15378"/>
        <dbReference type="ChEBI" id="CHEBI:32966"/>
        <dbReference type="ChEBI" id="CHEBI:33019"/>
        <dbReference type="ChEBI" id="CHEBI:43474"/>
        <dbReference type="ChEBI" id="CHEBI:57634"/>
        <dbReference type="EC" id="2.7.1.90"/>
    </reaction>
</comment>
<feature type="binding site" description="in other chain" evidence="10">
    <location>
        <position position="308"/>
    </location>
    <ligand>
        <name>substrate</name>
        <note>ligand shared between dimeric partners</note>
    </ligand>
</feature>
<dbReference type="SUPFAM" id="SSF53784">
    <property type="entry name" value="Phosphofructokinase"/>
    <property type="match status" value="1"/>
</dbReference>
<dbReference type="GO" id="GO:0006002">
    <property type="term" value="P:fructose 6-phosphate metabolic process"/>
    <property type="evidence" value="ECO:0007669"/>
    <property type="project" value="InterPro"/>
</dbReference>
<dbReference type="GO" id="GO:0047334">
    <property type="term" value="F:diphosphate-fructose-6-phosphate 1-phosphotransferase activity"/>
    <property type="evidence" value="ECO:0007669"/>
    <property type="project" value="UniProtKB-EC"/>
</dbReference>
<dbReference type="InterPro" id="IPR011183">
    <property type="entry name" value="PfpB_PPi_PFK"/>
</dbReference>
<dbReference type="PRINTS" id="PR00476">
    <property type="entry name" value="PHFRCTKINASE"/>
</dbReference>
<comment type="cofactor">
    <cofactor evidence="1 10">
        <name>Mg(2+)</name>
        <dbReference type="ChEBI" id="CHEBI:18420"/>
    </cofactor>
</comment>
<dbReference type="EMBL" id="QWGR01000018">
    <property type="protein sequence ID" value="RIJ45959.1"/>
    <property type="molecule type" value="Genomic_DNA"/>
</dbReference>
<keyword evidence="7 10" id="KW-0460">Magnesium</keyword>
<dbReference type="NCBIfam" id="NF005482">
    <property type="entry name" value="PRK07085.1"/>
    <property type="match status" value="1"/>
</dbReference>
<feature type="binding site" evidence="10">
    <location>
        <begin position="239"/>
        <end position="240"/>
    </location>
    <ligand>
        <name>substrate</name>
        <note>ligand shared between dimeric partners</note>
    </ligand>
</feature>
<comment type="similarity">
    <text evidence="10">Belongs to the phosphofructokinase type A (PFKA) family. PPi-dependent PFK group II subfamily. Clade 'Long' sub-subfamily.</text>
</comment>
<comment type="pathway">
    <text evidence="10">Carbohydrate degradation; glycolysis; D-glyceraldehyde 3-phosphate and glycerone phosphate from D-glucose: step 3/4.</text>
</comment>
<comment type="subcellular location">
    <subcellularLocation>
        <location evidence="10">Cytoplasm</location>
    </subcellularLocation>
</comment>
<dbReference type="EC" id="2.7.1.90" evidence="10"/>
<dbReference type="GO" id="GO:0009749">
    <property type="term" value="P:response to glucose"/>
    <property type="evidence" value="ECO:0007669"/>
    <property type="project" value="TreeGrafter"/>
</dbReference>
<feature type="active site" description="Proton acceptor" evidence="10">
    <location>
        <position position="202"/>
    </location>
</feature>
<feature type="binding site" description="in other chain" evidence="10">
    <location>
        <begin position="424"/>
        <end position="427"/>
    </location>
    <ligand>
        <name>substrate</name>
        <note>ligand shared between dimeric partners</note>
    </ligand>
</feature>
<dbReference type="UniPathway" id="UPA00109">
    <property type="reaction ID" value="UER00182"/>
</dbReference>
<dbReference type="Proteomes" id="UP000265926">
    <property type="component" value="Unassembled WGS sequence"/>
</dbReference>
<dbReference type="InterPro" id="IPR035966">
    <property type="entry name" value="PKF_sf"/>
</dbReference>
<keyword evidence="5 10" id="KW-0479">Metal-binding</keyword>
<comment type="activity regulation">
    <text evidence="10">Non-allosteric.</text>
</comment>
<dbReference type="PANTHER" id="PTHR43650:SF1">
    <property type="entry name" value="PYROPHOSPHATE--FRUCTOSE 6-PHOSPHATE 1-PHOSPHOTRANSFERASE SUBUNIT BETA 2"/>
    <property type="match status" value="1"/>
</dbReference>
<evidence type="ECO:0000256" key="4">
    <source>
        <dbReference type="ARBA" id="ARBA00022679"/>
    </source>
</evidence>
<dbReference type="Gene3D" id="3.40.50.450">
    <property type="match status" value="1"/>
</dbReference>
<evidence type="ECO:0000313" key="12">
    <source>
        <dbReference type="EMBL" id="RIJ45959.1"/>
    </source>
</evidence>
<keyword evidence="6 10" id="KW-0418">Kinase</keyword>
<evidence type="ECO:0000256" key="9">
    <source>
        <dbReference type="ARBA" id="ARBA00048072"/>
    </source>
</evidence>
<keyword evidence="3 10" id="KW-0963">Cytoplasm</keyword>
<dbReference type="Gene3D" id="1.10.10.480">
    <property type="entry name" value="Phosphofructokinase, domain 3"/>
    <property type="match status" value="1"/>
</dbReference>